<dbReference type="Proteomes" id="UP001180825">
    <property type="component" value="Unassembled WGS sequence"/>
</dbReference>
<evidence type="ECO:0000256" key="1">
    <source>
        <dbReference type="SAM" id="SignalP"/>
    </source>
</evidence>
<keyword evidence="3" id="KW-1185">Reference proteome</keyword>
<evidence type="ECO:0000313" key="2">
    <source>
        <dbReference type="EMBL" id="MDR7331187.1"/>
    </source>
</evidence>
<evidence type="ECO:0000313" key="3">
    <source>
        <dbReference type="Proteomes" id="UP001180825"/>
    </source>
</evidence>
<feature type="signal peptide" evidence="1">
    <location>
        <begin position="1"/>
        <end position="20"/>
    </location>
</feature>
<dbReference type="RefSeq" id="WP_310323995.1">
    <property type="nucleotide sequence ID" value="NZ_JAVDXV010000001.1"/>
</dbReference>
<dbReference type="EMBL" id="JAVDXV010000001">
    <property type="protein sequence ID" value="MDR7331187.1"/>
    <property type="molecule type" value="Genomic_DNA"/>
</dbReference>
<organism evidence="2 3">
    <name type="scientific">Roseateles asaccharophilus</name>
    <dbReference type="NCBI Taxonomy" id="582607"/>
    <lineage>
        <taxon>Bacteria</taxon>
        <taxon>Pseudomonadati</taxon>
        <taxon>Pseudomonadota</taxon>
        <taxon>Betaproteobacteria</taxon>
        <taxon>Burkholderiales</taxon>
        <taxon>Sphaerotilaceae</taxon>
        <taxon>Roseateles</taxon>
    </lineage>
</organism>
<comment type="caution">
    <text evidence="2">The sequence shown here is derived from an EMBL/GenBank/DDBJ whole genome shotgun (WGS) entry which is preliminary data.</text>
</comment>
<name>A0ABU2A1X1_9BURK</name>
<sequence>MRPTFPALLVLASLATPAHAEPMVMHYLPQMPLRSNGVPDVPMAARTTRWAADAGLTLTWKPVPLKRSLQELRTNRTPFCVLGAFDTTERRQFARYSLPILQSNQQVFLAASRVAPALRALRSAEAAIRDTRFQLLAFDGVAYGETLDRWIAERAVPPQRASAASAQLLPMLARGRVDFVISTAAELTRLRAAGGPDAEQVEVVLLPGMPPPPTRHLACSQQVPPEWLTRFDDAVRARPAP</sequence>
<accession>A0ABU2A1X1</accession>
<proteinExistence type="predicted"/>
<reference evidence="2 3" key="1">
    <citation type="submission" date="2023-07" db="EMBL/GenBank/DDBJ databases">
        <title>Sorghum-associated microbial communities from plants grown in Nebraska, USA.</title>
        <authorList>
            <person name="Schachtman D."/>
        </authorList>
    </citation>
    <scope>NUCLEOTIDE SEQUENCE [LARGE SCALE GENOMIC DNA]</scope>
    <source>
        <strain evidence="2 3">BE316</strain>
    </source>
</reference>
<protein>
    <submittedName>
        <fullName evidence="2">Polar amino acid transport system substrate-binding protein</fullName>
    </submittedName>
</protein>
<gene>
    <name evidence="2" type="ORF">J2X21_000299</name>
</gene>
<dbReference type="SUPFAM" id="SSF53850">
    <property type="entry name" value="Periplasmic binding protein-like II"/>
    <property type="match status" value="1"/>
</dbReference>
<feature type="chain" id="PRO_5046864937" evidence="1">
    <location>
        <begin position="21"/>
        <end position="241"/>
    </location>
</feature>
<dbReference type="Gene3D" id="3.40.190.10">
    <property type="entry name" value="Periplasmic binding protein-like II"/>
    <property type="match status" value="2"/>
</dbReference>
<keyword evidence="1" id="KW-0732">Signal</keyword>